<dbReference type="Proteomes" id="UP000582659">
    <property type="component" value="Unassembled WGS sequence"/>
</dbReference>
<evidence type="ECO:0000256" key="2">
    <source>
        <dbReference type="SAM" id="Phobius"/>
    </source>
</evidence>
<dbReference type="WBParaSite" id="BXY_0225200.1">
    <property type="protein sequence ID" value="BXY_0225200.1"/>
    <property type="gene ID" value="BXY_0225200"/>
</dbReference>
<evidence type="ECO:0000256" key="1">
    <source>
        <dbReference type="SAM" id="MobiDB-lite"/>
    </source>
</evidence>
<dbReference type="OrthoDB" id="10605477at2759"/>
<dbReference type="AlphaFoldDB" id="A0A1I7RNG6"/>
<evidence type="ECO:0000313" key="3">
    <source>
        <dbReference type="EMBL" id="CAD5232089.1"/>
    </source>
</evidence>
<sequence length="140" mass="16130">MKPYKFLHSAAEDCGFGQTFDPEVEECQIDRILLVCLVVAAVLLLVILPAAVALAVYCVTVVYKPRREEKKSRKRVSDIVTSNHKPRSIYSRRKQEINRYLKDHEQKTNRQEKAKKMPVRQCTFVRASSKSSNDSDLQDM</sequence>
<keyword evidence="2" id="KW-1133">Transmembrane helix</keyword>
<protein>
    <submittedName>
        <fullName evidence="3">(pine wood nematode) hypothetical protein</fullName>
    </submittedName>
</protein>
<proteinExistence type="predicted"/>
<evidence type="ECO:0000313" key="5">
    <source>
        <dbReference type="Proteomes" id="UP000659654"/>
    </source>
</evidence>
<accession>A0A1I7RNG6</accession>
<reference evidence="6" key="1">
    <citation type="submission" date="2016-11" db="UniProtKB">
        <authorList>
            <consortium name="WormBaseParasite"/>
        </authorList>
    </citation>
    <scope>IDENTIFICATION</scope>
</reference>
<dbReference type="EMBL" id="CAJFCV020000005">
    <property type="protein sequence ID" value="CAG9123993.1"/>
    <property type="molecule type" value="Genomic_DNA"/>
</dbReference>
<feature type="region of interest" description="Disordered" evidence="1">
    <location>
        <begin position="67"/>
        <end position="86"/>
    </location>
</feature>
<keyword evidence="2" id="KW-0812">Transmembrane</keyword>
<dbReference type="EMBL" id="CAJFDI010000005">
    <property type="protein sequence ID" value="CAD5232089.1"/>
    <property type="molecule type" value="Genomic_DNA"/>
</dbReference>
<feature type="transmembrane region" description="Helical" evidence="2">
    <location>
        <begin position="32"/>
        <end position="63"/>
    </location>
</feature>
<keyword evidence="5" id="KW-1185">Reference proteome</keyword>
<gene>
    <name evidence="3" type="ORF">BXYJ_LOCUS12180</name>
</gene>
<name>A0A1I7RNG6_BURXY</name>
<organism evidence="4 6">
    <name type="scientific">Bursaphelenchus xylophilus</name>
    <name type="common">Pinewood nematode worm</name>
    <name type="synonym">Aphelenchoides xylophilus</name>
    <dbReference type="NCBI Taxonomy" id="6326"/>
    <lineage>
        <taxon>Eukaryota</taxon>
        <taxon>Metazoa</taxon>
        <taxon>Ecdysozoa</taxon>
        <taxon>Nematoda</taxon>
        <taxon>Chromadorea</taxon>
        <taxon>Rhabditida</taxon>
        <taxon>Tylenchina</taxon>
        <taxon>Tylenchomorpha</taxon>
        <taxon>Aphelenchoidea</taxon>
        <taxon>Aphelenchoididae</taxon>
        <taxon>Bursaphelenchus</taxon>
    </lineage>
</organism>
<reference evidence="3" key="2">
    <citation type="submission" date="2020-09" db="EMBL/GenBank/DDBJ databases">
        <authorList>
            <person name="Kikuchi T."/>
        </authorList>
    </citation>
    <scope>NUCLEOTIDE SEQUENCE</scope>
    <source>
        <strain evidence="3">Ka4C1</strain>
    </source>
</reference>
<dbReference type="Proteomes" id="UP000095284">
    <property type="component" value="Unplaced"/>
</dbReference>
<dbReference type="SMR" id="A0A1I7RNG6"/>
<keyword evidence="2" id="KW-0472">Membrane</keyword>
<evidence type="ECO:0000313" key="6">
    <source>
        <dbReference type="WBParaSite" id="BXY_0225200.1"/>
    </source>
</evidence>
<dbReference type="Proteomes" id="UP000659654">
    <property type="component" value="Unassembled WGS sequence"/>
</dbReference>
<feature type="compositionally biased region" description="Basic and acidic residues" evidence="1">
    <location>
        <begin position="67"/>
        <end position="77"/>
    </location>
</feature>
<evidence type="ECO:0000313" key="4">
    <source>
        <dbReference type="Proteomes" id="UP000095284"/>
    </source>
</evidence>